<dbReference type="AlphaFoldDB" id="A0A1Y4QIF1"/>
<organism evidence="2 3">
    <name type="scientific">Thomasclavelia spiroformis</name>
    <dbReference type="NCBI Taxonomy" id="29348"/>
    <lineage>
        <taxon>Bacteria</taxon>
        <taxon>Bacillati</taxon>
        <taxon>Bacillota</taxon>
        <taxon>Erysipelotrichia</taxon>
        <taxon>Erysipelotrichales</taxon>
        <taxon>Coprobacillaceae</taxon>
        <taxon>Thomasclavelia</taxon>
    </lineage>
</organism>
<keyword evidence="1" id="KW-0812">Transmembrane</keyword>
<evidence type="ECO:0000313" key="2">
    <source>
        <dbReference type="EMBL" id="OUQ05056.1"/>
    </source>
</evidence>
<accession>A0A1Y4QIF1</accession>
<evidence type="ECO:0000313" key="3">
    <source>
        <dbReference type="Proteomes" id="UP000196258"/>
    </source>
</evidence>
<sequence>MDSLINKITLYDLTAMTLPGSILSLIIISLVPNEFKQIYKAIDNGFIIGILFFFNKLLYWMDIITVK</sequence>
<proteinExistence type="predicted"/>
<reference evidence="3" key="1">
    <citation type="submission" date="2017-04" db="EMBL/GenBank/DDBJ databases">
        <title>Function of individual gut microbiota members based on whole genome sequencing of pure cultures obtained from chicken caecum.</title>
        <authorList>
            <person name="Medvecky M."/>
            <person name="Cejkova D."/>
            <person name="Polansky O."/>
            <person name="Karasova D."/>
            <person name="Kubasova T."/>
            <person name="Cizek A."/>
            <person name="Rychlik I."/>
        </authorList>
    </citation>
    <scope>NUCLEOTIDE SEQUENCE [LARGE SCALE GENOMIC DNA]</scope>
    <source>
        <strain evidence="3">An149</strain>
    </source>
</reference>
<dbReference type="Proteomes" id="UP000196258">
    <property type="component" value="Unassembled WGS sequence"/>
</dbReference>
<feature type="transmembrane region" description="Helical" evidence="1">
    <location>
        <begin position="13"/>
        <end position="32"/>
    </location>
</feature>
<comment type="caution">
    <text evidence="2">The sequence shown here is derived from an EMBL/GenBank/DDBJ whole genome shotgun (WGS) entry which is preliminary data.</text>
</comment>
<feature type="transmembrane region" description="Helical" evidence="1">
    <location>
        <begin position="44"/>
        <end position="61"/>
    </location>
</feature>
<gene>
    <name evidence="2" type="ORF">B5E91_06960</name>
</gene>
<dbReference type="EMBL" id="NFLB01000007">
    <property type="protein sequence ID" value="OUQ05056.1"/>
    <property type="molecule type" value="Genomic_DNA"/>
</dbReference>
<dbReference type="RefSeq" id="WP_087256361.1">
    <property type="nucleotide sequence ID" value="NZ_JAFILD010000021.1"/>
</dbReference>
<name>A0A1Y4QIF1_9FIRM</name>
<keyword evidence="1" id="KW-1133">Transmembrane helix</keyword>
<protein>
    <submittedName>
        <fullName evidence="2">Uncharacterized protein</fullName>
    </submittedName>
</protein>
<evidence type="ECO:0000256" key="1">
    <source>
        <dbReference type="SAM" id="Phobius"/>
    </source>
</evidence>
<keyword evidence="1" id="KW-0472">Membrane</keyword>